<dbReference type="AlphaFoldDB" id="A0A392THU5"/>
<organism evidence="1 2">
    <name type="scientific">Trifolium medium</name>
    <dbReference type="NCBI Taxonomy" id="97028"/>
    <lineage>
        <taxon>Eukaryota</taxon>
        <taxon>Viridiplantae</taxon>
        <taxon>Streptophyta</taxon>
        <taxon>Embryophyta</taxon>
        <taxon>Tracheophyta</taxon>
        <taxon>Spermatophyta</taxon>
        <taxon>Magnoliopsida</taxon>
        <taxon>eudicotyledons</taxon>
        <taxon>Gunneridae</taxon>
        <taxon>Pentapetalae</taxon>
        <taxon>rosids</taxon>
        <taxon>fabids</taxon>
        <taxon>Fabales</taxon>
        <taxon>Fabaceae</taxon>
        <taxon>Papilionoideae</taxon>
        <taxon>50 kb inversion clade</taxon>
        <taxon>NPAAA clade</taxon>
        <taxon>Hologalegina</taxon>
        <taxon>IRL clade</taxon>
        <taxon>Trifolieae</taxon>
        <taxon>Trifolium</taxon>
    </lineage>
</organism>
<dbReference type="EMBL" id="LXQA010586315">
    <property type="protein sequence ID" value="MCI60693.1"/>
    <property type="molecule type" value="Genomic_DNA"/>
</dbReference>
<comment type="caution">
    <text evidence="1">The sequence shown here is derived from an EMBL/GenBank/DDBJ whole genome shotgun (WGS) entry which is preliminary data.</text>
</comment>
<protein>
    <submittedName>
        <fullName evidence="1">Uncharacterized protein</fullName>
    </submittedName>
</protein>
<dbReference type="Proteomes" id="UP000265520">
    <property type="component" value="Unassembled WGS sequence"/>
</dbReference>
<evidence type="ECO:0000313" key="1">
    <source>
        <dbReference type="EMBL" id="MCI60693.1"/>
    </source>
</evidence>
<reference evidence="1 2" key="1">
    <citation type="journal article" date="2018" name="Front. Plant Sci.">
        <title>Red Clover (Trifolium pratense) and Zigzag Clover (T. medium) - A Picture of Genomic Similarities and Differences.</title>
        <authorList>
            <person name="Dluhosova J."/>
            <person name="Istvanek J."/>
            <person name="Nedelnik J."/>
            <person name="Repkova J."/>
        </authorList>
    </citation>
    <scope>NUCLEOTIDE SEQUENCE [LARGE SCALE GENOMIC DNA]</scope>
    <source>
        <strain evidence="2">cv. 10/8</strain>
        <tissue evidence="1">Leaf</tissue>
    </source>
</reference>
<evidence type="ECO:0000313" key="2">
    <source>
        <dbReference type="Proteomes" id="UP000265520"/>
    </source>
</evidence>
<name>A0A392THU5_9FABA</name>
<accession>A0A392THU5</accession>
<proteinExistence type="predicted"/>
<sequence>MHDDARLRPTHAWRYNLNCIMQYMTADASNIALSARHKVE</sequence>
<feature type="non-terminal residue" evidence="1">
    <location>
        <position position="40"/>
    </location>
</feature>
<keyword evidence="2" id="KW-1185">Reference proteome</keyword>